<organism evidence="2 3">
    <name type="scientific">Elysia crispata</name>
    <name type="common">lettuce slug</name>
    <dbReference type="NCBI Taxonomy" id="231223"/>
    <lineage>
        <taxon>Eukaryota</taxon>
        <taxon>Metazoa</taxon>
        <taxon>Spiralia</taxon>
        <taxon>Lophotrochozoa</taxon>
        <taxon>Mollusca</taxon>
        <taxon>Gastropoda</taxon>
        <taxon>Heterobranchia</taxon>
        <taxon>Euthyneura</taxon>
        <taxon>Panpulmonata</taxon>
        <taxon>Sacoglossa</taxon>
        <taxon>Placobranchoidea</taxon>
        <taxon>Plakobranchidae</taxon>
        <taxon>Elysia</taxon>
    </lineage>
</organism>
<evidence type="ECO:0000313" key="2">
    <source>
        <dbReference type="EMBL" id="KAK3751598.1"/>
    </source>
</evidence>
<feature type="region of interest" description="Disordered" evidence="1">
    <location>
        <begin position="47"/>
        <end position="75"/>
    </location>
</feature>
<keyword evidence="3" id="KW-1185">Reference proteome</keyword>
<reference evidence="2" key="1">
    <citation type="journal article" date="2023" name="G3 (Bethesda)">
        <title>A reference genome for the long-term kleptoplast-retaining sea slug Elysia crispata morphotype clarki.</title>
        <authorList>
            <person name="Eastman K.E."/>
            <person name="Pendleton A.L."/>
            <person name="Shaikh M.A."/>
            <person name="Suttiyut T."/>
            <person name="Ogas R."/>
            <person name="Tomko P."/>
            <person name="Gavelis G."/>
            <person name="Widhalm J.R."/>
            <person name="Wisecaver J.H."/>
        </authorList>
    </citation>
    <scope>NUCLEOTIDE SEQUENCE</scope>
    <source>
        <strain evidence="2">ECLA1</strain>
    </source>
</reference>
<sequence>MRPRSIRNGDSPELDSQHACMSGQSATFRDLSFDLPELTFSTQMICASSHHSSSAPGTSSHSPTLLPQARNPKKS</sequence>
<comment type="caution">
    <text evidence="2">The sequence shown here is derived from an EMBL/GenBank/DDBJ whole genome shotgun (WGS) entry which is preliminary data.</text>
</comment>
<protein>
    <submittedName>
        <fullName evidence="2">Uncharacterized protein</fullName>
    </submittedName>
</protein>
<gene>
    <name evidence="2" type="ORF">RRG08_012660</name>
</gene>
<accession>A0AAE0YMS8</accession>
<name>A0AAE0YMS8_9GAST</name>
<feature type="compositionally biased region" description="Low complexity" evidence="1">
    <location>
        <begin position="47"/>
        <end position="64"/>
    </location>
</feature>
<evidence type="ECO:0000313" key="3">
    <source>
        <dbReference type="Proteomes" id="UP001283361"/>
    </source>
</evidence>
<dbReference type="Proteomes" id="UP001283361">
    <property type="component" value="Unassembled WGS sequence"/>
</dbReference>
<dbReference type="EMBL" id="JAWDGP010005812">
    <property type="protein sequence ID" value="KAK3751598.1"/>
    <property type="molecule type" value="Genomic_DNA"/>
</dbReference>
<dbReference type="AlphaFoldDB" id="A0AAE0YMS8"/>
<proteinExistence type="predicted"/>
<evidence type="ECO:0000256" key="1">
    <source>
        <dbReference type="SAM" id="MobiDB-lite"/>
    </source>
</evidence>
<feature type="region of interest" description="Disordered" evidence="1">
    <location>
        <begin position="1"/>
        <end position="20"/>
    </location>
</feature>